<evidence type="ECO:0000313" key="4">
    <source>
        <dbReference type="EMBL" id="KAJ6264981.1"/>
    </source>
</evidence>
<evidence type="ECO:0000256" key="1">
    <source>
        <dbReference type="ARBA" id="ARBA00001947"/>
    </source>
</evidence>
<dbReference type="GO" id="GO:0046872">
    <property type="term" value="F:metal ion binding"/>
    <property type="evidence" value="ECO:0007669"/>
    <property type="project" value="UniProtKB-KW"/>
</dbReference>
<reference evidence="4" key="1">
    <citation type="submission" date="2023-01" db="EMBL/GenBank/DDBJ databases">
        <title>The chitinases involved in constricting ring structure development in the nematode-trapping fungus Drechslerella dactyloides.</title>
        <authorList>
            <person name="Wang R."/>
            <person name="Zhang L."/>
            <person name="Tang P."/>
            <person name="Li S."/>
            <person name="Liang L."/>
        </authorList>
    </citation>
    <scope>NUCLEOTIDE SEQUENCE</scope>
    <source>
        <strain evidence="4">YMF1.00031</strain>
    </source>
</reference>
<dbReference type="PANTHER" id="PTHR42813:SF1">
    <property type="entry name" value="DEHYDROGENASE, PUTATIVE (AFU_ORTHOLOGUE AFUA_5G03930)-RELATED"/>
    <property type="match status" value="1"/>
</dbReference>
<comment type="cofactor">
    <cofactor evidence="1">
        <name>Zn(2+)</name>
        <dbReference type="ChEBI" id="CHEBI:29105"/>
    </cofactor>
</comment>
<proteinExistence type="predicted"/>
<keyword evidence="5" id="KW-1185">Reference proteome</keyword>
<evidence type="ECO:0000256" key="2">
    <source>
        <dbReference type="ARBA" id="ARBA00022723"/>
    </source>
</evidence>
<dbReference type="EMBL" id="JAQGDS010000001">
    <property type="protein sequence ID" value="KAJ6264981.1"/>
    <property type="molecule type" value="Genomic_DNA"/>
</dbReference>
<dbReference type="Proteomes" id="UP001221413">
    <property type="component" value="Unassembled WGS sequence"/>
</dbReference>
<evidence type="ECO:0000256" key="3">
    <source>
        <dbReference type="ARBA" id="ARBA00022833"/>
    </source>
</evidence>
<dbReference type="InterPro" id="IPR011032">
    <property type="entry name" value="GroES-like_sf"/>
</dbReference>
<dbReference type="SUPFAM" id="SSF50129">
    <property type="entry name" value="GroES-like"/>
    <property type="match status" value="1"/>
</dbReference>
<evidence type="ECO:0000313" key="5">
    <source>
        <dbReference type="Proteomes" id="UP001221413"/>
    </source>
</evidence>
<dbReference type="Gene3D" id="3.90.180.10">
    <property type="entry name" value="Medium-chain alcohol dehydrogenases, catalytic domain"/>
    <property type="match status" value="1"/>
</dbReference>
<keyword evidence="2" id="KW-0479">Metal-binding</keyword>
<accession>A0AAD6J6E6</accession>
<protein>
    <submittedName>
        <fullName evidence="4">Uncharacterized protein</fullName>
    </submittedName>
</protein>
<dbReference type="PANTHER" id="PTHR42813">
    <property type="entry name" value="ZINC-TYPE ALCOHOL DEHYDROGENASE-LIKE"/>
    <property type="match status" value="1"/>
</dbReference>
<dbReference type="AlphaFoldDB" id="A0AAD6J6E6"/>
<keyword evidence="3" id="KW-0862">Zinc</keyword>
<gene>
    <name evidence="4" type="ORF">Dda_1135</name>
</gene>
<sequence>MATNAAANLAERQMGSYPEGTAAHAGISNYDAQNNQFADPSGEQMLALTWQGKNNVKVVQTPKPRLIQDDDAIVKVTGTTICGSDLHLYHGAVMEMQAGDILGYISYLSSVPSYLYHTPLP</sequence>
<name>A0AAD6J6E6_DREDA</name>
<organism evidence="4 5">
    <name type="scientific">Drechslerella dactyloides</name>
    <name type="common">Nematode-trapping fungus</name>
    <name type="synonym">Arthrobotrys dactyloides</name>
    <dbReference type="NCBI Taxonomy" id="74499"/>
    <lineage>
        <taxon>Eukaryota</taxon>
        <taxon>Fungi</taxon>
        <taxon>Dikarya</taxon>
        <taxon>Ascomycota</taxon>
        <taxon>Pezizomycotina</taxon>
        <taxon>Orbiliomycetes</taxon>
        <taxon>Orbiliales</taxon>
        <taxon>Orbiliaceae</taxon>
        <taxon>Drechslerella</taxon>
    </lineage>
</organism>
<comment type="caution">
    <text evidence="4">The sequence shown here is derived from an EMBL/GenBank/DDBJ whole genome shotgun (WGS) entry which is preliminary data.</text>
</comment>